<dbReference type="Pfam" id="PF00999">
    <property type="entry name" value="Na_H_Exchanger"/>
    <property type="match status" value="1"/>
</dbReference>
<evidence type="ECO:0000256" key="6">
    <source>
        <dbReference type="ARBA" id="ARBA00022692"/>
    </source>
</evidence>
<comment type="similarity">
    <text evidence="11">Belongs to the monovalent cation:proton antiporter 2 (CPA2) transporter (TC 2.A.37) family. CHX (TC 2.A.37.4) subfamily.</text>
</comment>
<evidence type="ECO:0000256" key="7">
    <source>
        <dbReference type="ARBA" id="ARBA00022958"/>
    </source>
</evidence>
<dbReference type="InterPro" id="IPR050794">
    <property type="entry name" value="CPA2_transporter"/>
</dbReference>
<dbReference type="InterPro" id="IPR057291">
    <property type="entry name" value="CHX17_2nd"/>
</dbReference>
<feature type="transmembrane region" description="Helical" evidence="12">
    <location>
        <begin position="420"/>
        <end position="441"/>
    </location>
</feature>
<evidence type="ECO:0000259" key="14">
    <source>
        <dbReference type="Pfam" id="PF23256"/>
    </source>
</evidence>
<comment type="caution">
    <text evidence="16">The sequence shown here is derived from an EMBL/GenBank/DDBJ whole genome shotgun (WGS) entry which is preliminary data.</text>
</comment>
<reference evidence="16 17" key="1">
    <citation type="journal article" date="2022" name="Nat. Plants">
        <title>Genomes of leafy and leafless Platanthera orchids illuminate the evolution of mycoheterotrophy.</title>
        <authorList>
            <person name="Li M.H."/>
            <person name="Liu K.W."/>
            <person name="Li Z."/>
            <person name="Lu H.C."/>
            <person name="Ye Q.L."/>
            <person name="Zhang D."/>
            <person name="Wang J.Y."/>
            <person name="Li Y.F."/>
            <person name="Zhong Z.M."/>
            <person name="Liu X."/>
            <person name="Yu X."/>
            <person name="Liu D.K."/>
            <person name="Tu X.D."/>
            <person name="Liu B."/>
            <person name="Hao Y."/>
            <person name="Liao X.Y."/>
            <person name="Jiang Y.T."/>
            <person name="Sun W.H."/>
            <person name="Chen J."/>
            <person name="Chen Y.Q."/>
            <person name="Ai Y."/>
            <person name="Zhai J.W."/>
            <person name="Wu S.S."/>
            <person name="Zhou Z."/>
            <person name="Hsiao Y.Y."/>
            <person name="Wu W.L."/>
            <person name="Chen Y.Y."/>
            <person name="Lin Y.F."/>
            <person name="Hsu J.L."/>
            <person name="Li C.Y."/>
            <person name="Wang Z.W."/>
            <person name="Zhao X."/>
            <person name="Zhong W.Y."/>
            <person name="Ma X.K."/>
            <person name="Ma L."/>
            <person name="Huang J."/>
            <person name="Chen G.Z."/>
            <person name="Huang M.Z."/>
            <person name="Huang L."/>
            <person name="Peng D.H."/>
            <person name="Luo Y.B."/>
            <person name="Zou S.Q."/>
            <person name="Chen S.P."/>
            <person name="Lan S."/>
            <person name="Tsai W.C."/>
            <person name="Van de Peer Y."/>
            <person name="Liu Z.J."/>
        </authorList>
    </citation>
    <scope>NUCLEOTIDE SEQUENCE [LARGE SCALE GENOMIC DNA]</scope>
    <source>
        <tissue evidence="16">Leaf</tissue>
    </source>
</reference>
<dbReference type="InterPro" id="IPR057290">
    <property type="entry name" value="CHX17_C"/>
</dbReference>
<dbReference type="InterPro" id="IPR038770">
    <property type="entry name" value="Na+/solute_symporter_sf"/>
</dbReference>
<keyword evidence="17" id="KW-1185">Reference proteome</keyword>
<feature type="transmembrane region" description="Helical" evidence="12">
    <location>
        <begin position="128"/>
        <end position="147"/>
    </location>
</feature>
<name>A0AAP0G143_9ASPA</name>
<dbReference type="Pfam" id="PF23256">
    <property type="entry name" value="CHX17_2nd"/>
    <property type="match status" value="1"/>
</dbReference>
<feature type="transmembrane region" description="Helical" evidence="12">
    <location>
        <begin position="238"/>
        <end position="260"/>
    </location>
</feature>
<evidence type="ECO:0000256" key="10">
    <source>
        <dbReference type="ARBA" id="ARBA00023136"/>
    </source>
</evidence>
<dbReference type="Pfam" id="PF23259">
    <property type="entry name" value="CHX17_C"/>
    <property type="match status" value="1"/>
</dbReference>
<evidence type="ECO:0000256" key="1">
    <source>
        <dbReference type="ARBA" id="ARBA00003198"/>
    </source>
</evidence>
<feature type="transmembrane region" description="Helical" evidence="12">
    <location>
        <begin position="272"/>
        <end position="294"/>
    </location>
</feature>
<gene>
    <name evidence="16" type="primary">CHX28</name>
    <name evidence="16" type="ORF">KSP39_PZI015364</name>
</gene>
<dbReference type="Gene3D" id="3.40.50.12370">
    <property type="match status" value="1"/>
</dbReference>
<sequence>MSQNNNNTTTPAVQNKLNAAEAKTHCSLISSSIAASLGIFFLNIAVILFSCRLVHAFLRRLGQHRLVSDFSIGLLIGNSSLLRSTIEEYVIASFANIGTLGFCLYLFVLGLEMDPNSIRRWSGPANKIAYAGIISTVAVAVVSYTLVNHTAPQLGMNHNYGIICAIAVGLSSTSSPIITRLITELKMNKSEIGRLAVRAGIANDMLCTFLLCAGVALHPLFSADKRGIRAGSRGLLNAFIIAIQAVFITKIINPFLILKLNDRNPDRKPIRSLDMAALCIVSVFLCFSSILYGFRPSFNSFFVGLCLPRDGRLSNILISRCNFILTTIMLPIYIVFVCLSSNYKPLIWPHIESDTVFILVIVGSIGAVGKLTGTVAYSIHHGVQWPEAVALGLLLNIKGHFHIFCAHKAAMAGIIDANTMTVMGLVAVGTVIPMPLVVGFLRRRMAAREMRSPMGLQWCETGREVKIVVGLHGPEDVPMAVNVMEAMRVQGGGGGGLVAIVVEMVQMTDKAAASMVHGEGLETVTVTDEGIVDMREQIGFALEAYGQESGDGVTVRRFLAVSAFDDMHQDICSAARESMAALVVLPFHCRQRVDGEMDSGHPGHRIINQKVLQGSPCSVGILVNRSLGRGPVSSFSVAGSNNICAVFIGGGDDREALAYATRMARHPGVRLTVLRFVEAAAAVKAKPWGPGRRILPSTGRRELEQSADEEFFAGFYDRYVAGGKGVGYIEKQVRSGEDTMAALKGVEAHYQLFVLGSGKDRLSSLTAGMSEWAEFPELGPVGDVMASSDFSVSASVMVIQQHRVARRYNVIDEDFLPY</sequence>
<dbReference type="GO" id="GO:1902600">
    <property type="term" value="P:proton transmembrane transport"/>
    <property type="evidence" value="ECO:0007669"/>
    <property type="project" value="InterPro"/>
</dbReference>
<evidence type="ECO:0000256" key="4">
    <source>
        <dbReference type="ARBA" id="ARBA00022448"/>
    </source>
</evidence>
<dbReference type="GO" id="GO:0006813">
    <property type="term" value="P:potassium ion transport"/>
    <property type="evidence" value="ECO:0007669"/>
    <property type="project" value="UniProtKB-KW"/>
</dbReference>
<evidence type="ECO:0000259" key="15">
    <source>
        <dbReference type="Pfam" id="PF23259"/>
    </source>
</evidence>
<keyword evidence="7" id="KW-0630">Potassium</keyword>
<evidence type="ECO:0000313" key="16">
    <source>
        <dbReference type="EMBL" id="KAK8933255.1"/>
    </source>
</evidence>
<keyword evidence="6 12" id="KW-0812">Transmembrane</keyword>
<dbReference type="Proteomes" id="UP001418222">
    <property type="component" value="Unassembled WGS sequence"/>
</dbReference>
<feature type="transmembrane region" description="Helical" evidence="12">
    <location>
        <begin position="33"/>
        <end position="54"/>
    </location>
</feature>
<feature type="transmembrane region" description="Helical" evidence="12">
    <location>
        <begin position="159"/>
        <end position="183"/>
    </location>
</feature>
<proteinExistence type="inferred from homology"/>
<evidence type="ECO:0000256" key="3">
    <source>
        <dbReference type="ARBA" id="ARBA00004141"/>
    </source>
</evidence>
<feature type="domain" description="Cation/H+ exchanger transmembrane" evidence="13">
    <location>
        <begin position="47"/>
        <end position="439"/>
    </location>
</feature>
<feature type="domain" description="Cation/H(+) antiporter C-terminal" evidence="15">
    <location>
        <begin position="643"/>
        <end position="802"/>
    </location>
</feature>
<keyword evidence="10 12" id="KW-0472">Membrane</keyword>
<evidence type="ECO:0000256" key="8">
    <source>
        <dbReference type="ARBA" id="ARBA00022989"/>
    </source>
</evidence>
<evidence type="ECO:0000256" key="2">
    <source>
        <dbReference type="ARBA" id="ARBA00004119"/>
    </source>
</evidence>
<evidence type="ECO:0000256" key="12">
    <source>
        <dbReference type="SAM" id="Phobius"/>
    </source>
</evidence>
<feature type="transmembrane region" description="Helical" evidence="12">
    <location>
        <begin position="195"/>
        <end position="218"/>
    </location>
</feature>
<dbReference type="AlphaFoldDB" id="A0AAP0G143"/>
<comment type="function">
    <text evidence="1">May function as sodium-coupled metabolite transporter across the chloroplast envelope.</text>
</comment>
<feature type="transmembrane region" description="Helical" evidence="12">
    <location>
        <begin position="89"/>
        <end position="108"/>
    </location>
</feature>
<feature type="domain" description="Cation/H(+) antiporter central" evidence="14">
    <location>
        <begin position="531"/>
        <end position="631"/>
    </location>
</feature>
<dbReference type="PANTHER" id="PTHR32468:SF145">
    <property type="entry name" value="CATION_H(+) ANTIPORTER 28"/>
    <property type="match status" value="1"/>
</dbReference>
<dbReference type="EMBL" id="JBBWWQ010000013">
    <property type="protein sequence ID" value="KAK8933255.1"/>
    <property type="molecule type" value="Genomic_DNA"/>
</dbReference>
<accession>A0AAP0G143</accession>
<dbReference type="GO" id="GO:0015297">
    <property type="term" value="F:antiporter activity"/>
    <property type="evidence" value="ECO:0007669"/>
    <property type="project" value="InterPro"/>
</dbReference>
<keyword evidence="8 12" id="KW-1133">Transmembrane helix</keyword>
<evidence type="ECO:0000256" key="9">
    <source>
        <dbReference type="ARBA" id="ARBA00023065"/>
    </source>
</evidence>
<evidence type="ECO:0000259" key="13">
    <source>
        <dbReference type="Pfam" id="PF00999"/>
    </source>
</evidence>
<dbReference type="PANTHER" id="PTHR32468">
    <property type="entry name" value="CATION/H + ANTIPORTER"/>
    <property type="match status" value="1"/>
</dbReference>
<feature type="transmembrane region" description="Helical" evidence="12">
    <location>
        <begin position="355"/>
        <end position="379"/>
    </location>
</feature>
<protein>
    <submittedName>
        <fullName evidence="16">Cation/H(+) antiporter 28</fullName>
    </submittedName>
</protein>
<dbReference type="GO" id="GO:0009941">
    <property type="term" value="C:chloroplast envelope"/>
    <property type="evidence" value="ECO:0007669"/>
    <property type="project" value="UniProtKB-SubCell"/>
</dbReference>
<evidence type="ECO:0000256" key="5">
    <source>
        <dbReference type="ARBA" id="ARBA00022538"/>
    </source>
</evidence>
<dbReference type="GO" id="GO:0012505">
    <property type="term" value="C:endomembrane system"/>
    <property type="evidence" value="ECO:0007669"/>
    <property type="project" value="TreeGrafter"/>
</dbReference>
<keyword evidence="9" id="KW-0406">Ion transport</keyword>
<evidence type="ECO:0000313" key="17">
    <source>
        <dbReference type="Proteomes" id="UP001418222"/>
    </source>
</evidence>
<evidence type="ECO:0000256" key="11">
    <source>
        <dbReference type="ARBA" id="ARBA00038341"/>
    </source>
</evidence>
<dbReference type="GO" id="GO:0016020">
    <property type="term" value="C:membrane"/>
    <property type="evidence" value="ECO:0007669"/>
    <property type="project" value="UniProtKB-SubCell"/>
</dbReference>
<organism evidence="16 17">
    <name type="scientific">Platanthera zijinensis</name>
    <dbReference type="NCBI Taxonomy" id="2320716"/>
    <lineage>
        <taxon>Eukaryota</taxon>
        <taxon>Viridiplantae</taxon>
        <taxon>Streptophyta</taxon>
        <taxon>Embryophyta</taxon>
        <taxon>Tracheophyta</taxon>
        <taxon>Spermatophyta</taxon>
        <taxon>Magnoliopsida</taxon>
        <taxon>Liliopsida</taxon>
        <taxon>Asparagales</taxon>
        <taxon>Orchidaceae</taxon>
        <taxon>Orchidoideae</taxon>
        <taxon>Orchideae</taxon>
        <taxon>Orchidinae</taxon>
        <taxon>Platanthera</taxon>
    </lineage>
</organism>
<dbReference type="Gene3D" id="1.20.1530.20">
    <property type="match status" value="1"/>
</dbReference>
<keyword evidence="4" id="KW-0813">Transport</keyword>
<feature type="transmembrane region" description="Helical" evidence="12">
    <location>
        <begin position="323"/>
        <end position="343"/>
    </location>
</feature>
<comment type="subcellular location">
    <subcellularLocation>
        <location evidence="3">Membrane</location>
        <topology evidence="3">Multi-pass membrane protein</topology>
    </subcellularLocation>
    <subcellularLocation>
        <location evidence="2">Plastid</location>
        <location evidence="2">Chloroplast envelope</location>
    </subcellularLocation>
</comment>
<keyword evidence="5" id="KW-0633">Potassium transport</keyword>
<dbReference type="GO" id="GO:0006885">
    <property type="term" value="P:regulation of pH"/>
    <property type="evidence" value="ECO:0007669"/>
    <property type="project" value="TreeGrafter"/>
</dbReference>
<dbReference type="InterPro" id="IPR006153">
    <property type="entry name" value="Cation/H_exchanger_TM"/>
</dbReference>